<dbReference type="Gene3D" id="3.20.20.80">
    <property type="entry name" value="Glycosidases"/>
    <property type="match status" value="1"/>
</dbReference>
<comment type="caution">
    <text evidence="5">The sequence shown here is derived from an EMBL/GenBank/DDBJ whole genome shotgun (WGS) entry which is preliminary data.</text>
</comment>
<dbReference type="InterPro" id="IPR033132">
    <property type="entry name" value="GH_1_N_CS"/>
</dbReference>
<dbReference type="PANTHER" id="PTHR10353">
    <property type="entry name" value="GLYCOSYL HYDROLASE"/>
    <property type="match status" value="1"/>
</dbReference>
<dbReference type="PANTHER" id="PTHR10353:SF175">
    <property type="entry name" value="BETA-GLUCOSIDASE 18-LIKE ISOFORM X1"/>
    <property type="match status" value="1"/>
</dbReference>
<dbReference type="InterPro" id="IPR017853">
    <property type="entry name" value="GH"/>
</dbReference>
<name>S8E9Z7_9LAMI</name>
<dbReference type="InterPro" id="IPR001360">
    <property type="entry name" value="Glyco_hydro_1"/>
</dbReference>
<evidence type="ECO:0000256" key="2">
    <source>
        <dbReference type="ARBA" id="ARBA00022801"/>
    </source>
</evidence>
<sequence>RGYDVKRSDFPPQFLFGAATSAYQIEGGFNEDGKGFSNWDAFCRINGIWIGSIKDGKSGDVADDHYHRYMEDIEIMQSVGITVYRFSISWSRVLPRGTLGGVNKAGIAFYNKIIDNLLLKGIEPFVTIHHNEYPDEFDDRFLGDELLHFAETCFEHFGDRVKYWITINEPVLTSYMSYELGLYSPARCSPPFGHCTHGNSDVEPLLTTHNKIVAHAKASKLYRDKFKATSNVNGMLGICDNSMMYVPSRNTEDDKEAARRAMAFGIGWVMDAVIFGDYPPEMKRILGDQMPTFSSEEKILLEDSIDFIGVNHYSTLFAKDCIRSNCSETSNRPIRGFVETSGENSNGVLIGERTGMLNFFVVPSGMEHFLNYVADRYRNKPIIVTENGVYSYYATNKQHDPANDVKRVRYHQSYLAHVARAMRNGADVRGYMVWSLMDNFEWDLGYRIKFGLYRVESGTLNRIPKLAALWYRDFL</sequence>
<comment type="similarity">
    <text evidence="1 4">Belongs to the glycosyl hydrolase 1 family.</text>
</comment>
<dbReference type="GO" id="GO:0008422">
    <property type="term" value="F:beta-glucosidase activity"/>
    <property type="evidence" value="ECO:0007669"/>
    <property type="project" value="TreeGrafter"/>
</dbReference>
<keyword evidence="3" id="KW-0326">Glycosidase</keyword>
<accession>S8E9Z7</accession>
<reference evidence="5 6" key="1">
    <citation type="journal article" date="2013" name="BMC Genomics">
        <title>The miniature genome of a carnivorous plant Genlisea aurea contains a low number of genes and short non-coding sequences.</title>
        <authorList>
            <person name="Leushkin E.V."/>
            <person name="Sutormin R.A."/>
            <person name="Nabieva E.R."/>
            <person name="Penin A.A."/>
            <person name="Kondrashov A.S."/>
            <person name="Logacheva M.D."/>
        </authorList>
    </citation>
    <scope>NUCLEOTIDE SEQUENCE [LARGE SCALE GENOMIC DNA]</scope>
</reference>
<evidence type="ECO:0000313" key="5">
    <source>
        <dbReference type="EMBL" id="EPS72713.1"/>
    </source>
</evidence>
<proteinExistence type="inferred from homology"/>
<protein>
    <submittedName>
        <fullName evidence="5">Uncharacterized protein</fullName>
    </submittedName>
</protein>
<evidence type="ECO:0000256" key="4">
    <source>
        <dbReference type="RuleBase" id="RU003690"/>
    </source>
</evidence>
<dbReference type="GO" id="GO:0005975">
    <property type="term" value="P:carbohydrate metabolic process"/>
    <property type="evidence" value="ECO:0007669"/>
    <property type="project" value="InterPro"/>
</dbReference>
<dbReference type="FunFam" id="3.20.20.80:FF:000020">
    <property type="entry name" value="Beta-glucosidase 12"/>
    <property type="match status" value="1"/>
</dbReference>
<gene>
    <name evidence="5" type="ORF">M569_02044</name>
</gene>
<dbReference type="PROSITE" id="PS00653">
    <property type="entry name" value="GLYCOSYL_HYDROL_F1_2"/>
    <property type="match status" value="1"/>
</dbReference>
<feature type="non-terminal residue" evidence="5">
    <location>
        <position position="475"/>
    </location>
</feature>
<feature type="non-terminal residue" evidence="5">
    <location>
        <position position="1"/>
    </location>
</feature>
<dbReference type="Pfam" id="PF00232">
    <property type="entry name" value="Glyco_hydro_1"/>
    <property type="match status" value="1"/>
</dbReference>
<evidence type="ECO:0000256" key="1">
    <source>
        <dbReference type="ARBA" id="ARBA00010838"/>
    </source>
</evidence>
<dbReference type="SUPFAM" id="SSF51445">
    <property type="entry name" value="(Trans)glycosidases"/>
    <property type="match status" value="1"/>
</dbReference>
<dbReference type="PRINTS" id="PR00131">
    <property type="entry name" value="GLHYDRLASE1"/>
</dbReference>
<dbReference type="OrthoDB" id="65569at2759"/>
<dbReference type="Proteomes" id="UP000015453">
    <property type="component" value="Unassembled WGS sequence"/>
</dbReference>
<dbReference type="AlphaFoldDB" id="S8E9Z7"/>
<keyword evidence="2" id="KW-0378">Hydrolase</keyword>
<evidence type="ECO:0000256" key="3">
    <source>
        <dbReference type="ARBA" id="ARBA00023295"/>
    </source>
</evidence>
<dbReference type="EMBL" id="AUSU01000725">
    <property type="protein sequence ID" value="EPS72713.1"/>
    <property type="molecule type" value="Genomic_DNA"/>
</dbReference>
<keyword evidence="6" id="KW-1185">Reference proteome</keyword>
<evidence type="ECO:0000313" key="6">
    <source>
        <dbReference type="Proteomes" id="UP000015453"/>
    </source>
</evidence>
<organism evidence="5 6">
    <name type="scientific">Genlisea aurea</name>
    <dbReference type="NCBI Taxonomy" id="192259"/>
    <lineage>
        <taxon>Eukaryota</taxon>
        <taxon>Viridiplantae</taxon>
        <taxon>Streptophyta</taxon>
        <taxon>Embryophyta</taxon>
        <taxon>Tracheophyta</taxon>
        <taxon>Spermatophyta</taxon>
        <taxon>Magnoliopsida</taxon>
        <taxon>eudicotyledons</taxon>
        <taxon>Gunneridae</taxon>
        <taxon>Pentapetalae</taxon>
        <taxon>asterids</taxon>
        <taxon>lamiids</taxon>
        <taxon>Lamiales</taxon>
        <taxon>Lentibulariaceae</taxon>
        <taxon>Genlisea</taxon>
    </lineage>
</organism>